<evidence type="ECO:0000256" key="6">
    <source>
        <dbReference type="PROSITE-ProRule" id="PRU01248"/>
    </source>
</evidence>
<dbReference type="InterPro" id="IPR028259">
    <property type="entry name" value="AP2-like_int_N"/>
</dbReference>
<evidence type="ECO:0000256" key="5">
    <source>
        <dbReference type="ARBA" id="ARBA00023172"/>
    </source>
</evidence>
<dbReference type="GO" id="GO:0006310">
    <property type="term" value="P:DNA recombination"/>
    <property type="evidence" value="ECO:0007669"/>
    <property type="project" value="UniProtKB-KW"/>
</dbReference>
<comment type="caution">
    <text evidence="9">The sequence shown here is derived from an EMBL/GenBank/DDBJ whole genome shotgun (WGS) entry which is preliminary data.</text>
</comment>
<dbReference type="PATRIC" id="fig|626937.4.peg.211"/>
<feature type="domain" description="Core-binding (CB)" evidence="8">
    <location>
        <begin position="78"/>
        <end position="161"/>
    </location>
</feature>
<dbReference type="Pfam" id="PF14659">
    <property type="entry name" value="Phage_int_SAM_3"/>
    <property type="match status" value="1"/>
</dbReference>
<evidence type="ECO:0000313" key="10">
    <source>
        <dbReference type="Proteomes" id="UP000070366"/>
    </source>
</evidence>
<comment type="similarity">
    <text evidence="2">Belongs to the 'phage' integrase family.</text>
</comment>
<evidence type="ECO:0000259" key="8">
    <source>
        <dbReference type="PROSITE" id="PS51900"/>
    </source>
</evidence>
<dbReference type="RefSeq" id="WP_066523505.1">
    <property type="nucleotide sequence ID" value="NZ_CABMOF010000020.1"/>
</dbReference>
<dbReference type="PANTHER" id="PTHR30629:SF2">
    <property type="entry name" value="PROPHAGE INTEGRASE INTS-RELATED"/>
    <property type="match status" value="1"/>
</dbReference>
<keyword evidence="10" id="KW-1185">Reference proteome</keyword>
<dbReference type="InterPro" id="IPR002104">
    <property type="entry name" value="Integrase_catalytic"/>
</dbReference>
<dbReference type="Proteomes" id="UP000070366">
    <property type="component" value="Unassembled WGS sequence"/>
</dbReference>
<dbReference type="PANTHER" id="PTHR30629">
    <property type="entry name" value="PROPHAGE INTEGRASE"/>
    <property type="match status" value="1"/>
</dbReference>
<name>A0A136Q8B1_9FIRM</name>
<gene>
    <name evidence="9" type="ORF">HMPREF3293_00208</name>
</gene>
<dbReference type="AlphaFoldDB" id="A0A136Q8B1"/>
<dbReference type="Gene3D" id="1.10.150.130">
    <property type="match status" value="1"/>
</dbReference>
<keyword evidence="5" id="KW-0233">DNA recombination</keyword>
<dbReference type="Gene3D" id="1.10.443.10">
    <property type="entry name" value="Intergrase catalytic core"/>
    <property type="match status" value="1"/>
</dbReference>
<reference evidence="9 10" key="1">
    <citation type="submission" date="2016-02" db="EMBL/GenBank/DDBJ databases">
        <authorList>
            <person name="Wen L."/>
            <person name="He K."/>
            <person name="Yang H."/>
        </authorList>
    </citation>
    <scope>NUCLEOTIDE SEQUENCE [LARGE SCALE GENOMIC DNA]</scope>
    <source>
        <strain evidence="9 10">DSM 22607</strain>
    </source>
</reference>
<evidence type="ECO:0000256" key="4">
    <source>
        <dbReference type="ARBA" id="ARBA00023125"/>
    </source>
</evidence>
<dbReference type="InterPro" id="IPR004107">
    <property type="entry name" value="Integrase_SAM-like_N"/>
</dbReference>
<organism evidence="9 10">
    <name type="scientific">Christensenella minuta</name>
    <dbReference type="NCBI Taxonomy" id="626937"/>
    <lineage>
        <taxon>Bacteria</taxon>
        <taxon>Bacillati</taxon>
        <taxon>Bacillota</taxon>
        <taxon>Clostridia</taxon>
        <taxon>Christensenellales</taxon>
        <taxon>Christensenellaceae</taxon>
        <taxon>Christensenella</taxon>
    </lineage>
</organism>
<feature type="domain" description="Tyr recombinase" evidence="7">
    <location>
        <begin position="183"/>
        <end position="398"/>
    </location>
</feature>
<evidence type="ECO:0000259" key="7">
    <source>
        <dbReference type="PROSITE" id="PS51898"/>
    </source>
</evidence>
<dbReference type="EMBL" id="LSZW01000022">
    <property type="protein sequence ID" value="KXK66905.1"/>
    <property type="molecule type" value="Genomic_DNA"/>
</dbReference>
<evidence type="ECO:0000256" key="3">
    <source>
        <dbReference type="ARBA" id="ARBA00022908"/>
    </source>
</evidence>
<dbReference type="GO" id="GO:0003677">
    <property type="term" value="F:DNA binding"/>
    <property type="evidence" value="ECO:0007669"/>
    <property type="project" value="UniProtKB-UniRule"/>
</dbReference>
<dbReference type="OrthoDB" id="9785687at2"/>
<dbReference type="SUPFAM" id="SSF56349">
    <property type="entry name" value="DNA breaking-rejoining enzymes"/>
    <property type="match status" value="1"/>
</dbReference>
<accession>A0A136Q8B1</accession>
<dbReference type="PROSITE" id="PS51898">
    <property type="entry name" value="TYR_RECOMBINASE"/>
    <property type="match status" value="1"/>
</dbReference>
<dbReference type="InterPro" id="IPR013762">
    <property type="entry name" value="Integrase-like_cat_sf"/>
</dbReference>
<dbReference type="KEGG" id="cmiu:B1H56_06875"/>
<dbReference type="InterPro" id="IPR010998">
    <property type="entry name" value="Integrase_recombinase_N"/>
</dbReference>
<dbReference type="InterPro" id="IPR044068">
    <property type="entry name" value="CB"/>
</dbReference>
<dbReference type="Pfam" id="PF14657">
    <property type="entry name" value="Arm-DNA-bind_4"/>
    <property type="match status" value="1"/>
</dbReference>
<evidence type="ECO:0000313" key="9">
    <source>
        <dbReference type="EMBL" id="KXK66905.1"/>
    </source>
</evidence>
<protein>
    <submittedName>
        <fullName evidence="9">Site-specific recombinase, phage integrase family</fullName>
    </submittedName>
</protein>
<keyword evidence="3" id="KW-0229">DNA integration</keyword>
<evidence type="ECO:0000256" key="2">
    <source>
        <dbReference type="ARBA" id="ARBA00008857"/>
    </source>
</evidence>
<keyword evidence="4 6" id="KW-0238">DNA-binding</keyword>
<dbReference type="InterPro" id="IPR050808">
    <property type="entry name" value="Phage_Integrase"/>
</dbReference>
<dbReference type="PROSITE" id="PS51900">
    <property type="entry name" value="CB"/>
    <property type="match status" value="1"/>
</dbReference>
<dbReference type="InterPro" id="IPR011010">
    <property type="entry name" value="DNA_brk_join_enz"/>
</dbReference>
<evidence type="ECO:0000256" key="1">
    <source>
        <dbReference type="ARBA" id="ARBA00003283"/>
    </source>
</evidence>
<dbReference type="GO" id="GO:0015074">
    <property type="term" value="P:DNA integration"/>
    <property type="evidence" value="ECO:0007669"/>
    <property type="project" value="UniProtKB-KW"/>
</dbReference>
<dbReference type="CDD" id="cd01189">
    <property type="entry name" value="INT_ICEBs1_C_like"/>
    <property type="match status" value="1"/>
</dbReference>
<dbReference type="Pfam" id="PF00589">
    <property type="entry name" value="Phage_integrase"/>
    <property type="match status" value="1"/>
</dbReference>
<comment type="function">
    <text evidence="1">Site-specific tyrosine recombinase, which acts by catalyzing the cutting and rejoining of the recombining DNA molecules.</text>
</comment>
<sequence>MAISSRKVKNRRNAEGVLTGKPGTVYDVYIKYMTNGERKTYGKRGFPTKAQAEKHEAEMKVKLEKPSYTPLLVMNGKQTVKEYMEDWVEKHGKANLRPSTLYGYRGYIKNHIVPYIGSVPINQVTGAMLDDLFSKLYAKGLSHSSVRYTQRILSVAMEHARKYRYIEYNPARDIITKFGKHGKTPDPYTVEQMQLFMANTYGTEWEMSVMLGGMYGLRRSEILGLRWRNVDFENKTFSVIEQLPFKVPPKTNIIKEFAPPKSHGRILPITDTTMQYFLRQFENQQKQKKLLKSAGQEYYDNDLVVSRPDGAPLNASRLSSNFGKVLVKFDMPHIRFHDLRHTAATNMYQLTGDFYSVGEILGHTLKGVGMTLGISSNLEAVTAQYVDVRLERKQTVLETYHNALHMEKSEQKKEKPIAKASRDMEL</sequence>
<dbReference type="STRING" id="626937.HMPREF3293_00208"/>
<proteinExistence type="inferred from homology"/>